<keyword evidence="1" id="KW-0472">Membrane</keyword>
<protein>
    <submittedName>
        <fullName evidence="2">Uncharacterized protein</fullName>
    </submittedName>
</protein>
<keyword evidence="1" id="KW-0812">Transmembrane</keyword>
<keyword evidence="1" id="KW-1133">Transmembrane helix</keyword>
<dbReference type="EMBL" id="CP000096">
    <property type="protein sequence ID" value="ABB23617.1"/>
    <property type="molecule type" value="Genomic_DNA"/>
</dbReference>
<accession>Q3B4W4</accession>
<keyword evidence="3" id="KW-1185">Reference proteome</keyword>
<proteinExistence type="predicted"/>
<evidence type="ECO:0000256" key="1">
    <source>
        <dbReference type="SAM" id="Phobius"/>
    </source>
</evidence>
<evidence type="ECO:0000313" key="2">
    <source>
        <dbReference type="EMBL" id="ABB23617.1"/>
    </source>
</evidence>
<dbReference type="STRING" id="319225.Plut_0742"/>
<gene>
    <name evidence="2" type="ordered locus">Plut_0742</name>
</gene>
<dbReference type="OrthoDB" id="598319at2"/>
<sequence length="75" mass="7733">MKTGRMKTGLLVLFALVWAPIVWLALGSMLAPPVFALTGSHAAAGAASVISTGGIVYMFVRLLGQFSRKIGGGEA</sequence>
<dbReference type="Proteomes" id="UP000002709">
    <property type="component" value="Chromosome"/>
</dbReference>
<dbReference type="HOGENOM" id="CLU_192975_0_0_10"/>
<organism evidence="2 3">
    <name type="scientific">Chlorobium luteolum (strain DSM 273 / BCRC 81028 / 2530)</name>
    <name type="common">Pelodictyon luteolum</name>
    <dbReference type="NCBI Taxonomy" id="319225"/>
    <lineage>
        <taxon>Bacteria</taxon>
        <taxon>Pseudomonadati</taxon>
        <taxon>Chlorobiota</taxon>
        <taxon>Chlorobiia</taxon>
        <taxon>Chlorobiales</taxon>
        <taxon>Chlorobiaceae</taxon>
        <taxon>Chlorobium/Pelodictyon group</taxon>
        <taxon>Pelodictyon</taxon>
    </lineage>
</organism>
<reference evidence="3" key="1">
    <citation type="submission" date="2005-08" db="EMBL/GenBank/DDBJ databases">
        <title>Complete sequence of Pelodictyon luteolum DSM 273.</title>
        <authorList>
            <consortium name="US DOE Joint Genome Institute"/>
            <person name="Copeland A."/>
            <person name="Lucas S."/>
            <person name="Lapidus A."/>
            <person name="Barry K."/>
            <person name="Detter J.C."/>
            <person name="Glavina T."/>
            <person name="Hammon N."/>
            <person name="Israni S."/>
            <person name="Pitluck S."/>
            <person name="Bryant D."/>
            <person name="Schmutz J."/>
            <person name="Larimer F."/>
            <person name="Land M."/>
            <person name="Kyrpides N."/>
            <person name="Ivanova N."/>
            <person name="Richardson P."/>
        </authorList>
    </citation>
    <scope>NUCLEOTIDE SEQUENCE [LARGE SCALE GENOMIC DNA]</scope>
    <source>
        <strain evidence="3">DSM 273 / BCRC 81028 / 2530</strain>
    </source>
</reference>
<dbReference type="AlphaFoldDB" id="Q3B4W4"/>
<feature type="transmembrane region" description="Helical" evidence="1">
    <location>
        <begin position="43"/>
        <end position="60"/>
    </location>
</feature>
<evidence type="ECO:0000313" key="3">
    <source>
        <dbReference type="Proteomes" id="UP000002709"/>
    </source>
</evidence>
<name>Q3B4W4_CHLL3</name>
<dbReference type="KEGG" id="plt:Plut_0742"/>
<dbReference type="RefSeq" id="WP_011357491.1">
    <property type="nucleotide sequence ID" value="NC_007512.1"/>
</dbReference>